<proteinExistence type="predicted"/>
<evidence type="ECO:0000313" key="2">
    <source>
        <dbReference type="EMBL" id="AVY95317.1"/>
    </source>
</evidence>
<dbReference type="OrthoDB" id="8588466at2"/>
<protein>
    <recommendedName>
        <fullName evidence="4">DUF1795 domain-containing protein</fullName>
    </recommendedName>
</protein>
<keyword evidence="1" id="KW-0732">Signal</keyword>
<keyword evidence="3" id="KW-1185">Reference proteome</keyword>
<dbReference type="AlphaFoldDB" id="A0A2S0PDH7"/>
<feature type="signal peptide" evidence="1">
    <location>
        <begin position="1"/>
        <end position="29"/>
    </location>
</feature>
<feature type="chain" id="PRO_5015459688" description="DUF1795 domain-containing protein" evidence="1">
    <location>
        <begin position="30"/>
        <end position="183"/>
    </location>
</feature>
<dbReference type="RefSeq" id="WP_107889882.1">
    <property type="nucleotide sequence ID" value="NZ_CP028519.1"/>
</dbReference>
<reference evidence="2 3" key="1">
    <citation type="submission" date="2018-04" db="EMBL/GenBank/DDBJ databases">
        <title>Denitrifier Microvirgula.</title>
        <authorList>
            <person name="Anderson E."/>
            <person name="Jang J."/>
            <person name="Ishii S."/>
        </authorList>
    </citation>
    <scope>NUCLEOTIDE SEQUENCE [LARGE SCALE GENOMIC DNA]</scope>
    <source>
        <strain evidence="2 3">BE2.4</strain>
    </source>
</reference>
<accession>A0A2S0PDH7</accession>
<evidence type="ECO:0008006" key="4">
    <source>
        <dbReference type="Google" id="ProtNLM"/>
    </source>
</evidence>
<sequence>MPADTACSRGGWLARALLLLCLLPSAAGAGVVRDRELGFSIDLPPRWKLTYRELSAPDRSRAWIPSRRTDADRGRARIEVERRRHPGARKLEREIRRRGKELTAPLRIRTYPRPNHTELTLVEYRDGSYDRSGAWLVNRYLLAYLPVDGKTLLVARCQAAETDFALYRAQLEKSCLSLSALPR</sequence>
<evidence type="ECO:0000313" key="3">
    <source>
        <dbReference type="Proteomes" id="UP000244173"/>
    </source>
</evidence>
<evidence type="ECO:0000256" key="1">
    <source>
        <dbReference type="SAM" id="SignalP"/>
    </source>
</evidence>
<organism evidence="2 3">
    <name type="scientific">Microvirgula aerodenitrificans</name>
    <dbReference type="NCBI Taxonomy" id="57480"/>
    <lineage>
        <taxon>Bacteria</taxon>
        <taxon>Pseudomonadati</taxon>
        <taxon>Pseudomonadota</taxon>
        <taxon>Betaproteobacteria</taxon>
        <taxon>Neisseriales</taxon>
        <taxon>Aquaspirillaceae</taxon>
        <taxon>Microvirgula</taxon>
    </lineage>
</organism>
<dbReference type="Proteomes" id="UP000244173">
    <property type="component" value="Chromosome"/>
</dbReference>
<dbReference type="STRING" id="1122240.GCA_000620105_03252"/>
<dbReference type="KEGG" id="maer:DAI18_15675"/>
<gene>
    <name evidence="2" type="ORF">DAI18_15675</name>
</gene>
<name>A0A2S0PDH7_9NEIS</name>
<dbReference type="EMBL" id="CP028519">
    <property type="protein sequence ID" value="AVY95317.1"/>
    <property type="molecule type" value="Genomic_DNA"/>
</dbReference>